<evidence type="ECO:0000313" key="7">
    <source>
        <dbReference type="EMBL" id="MBI3630714.1"/>
    </source>
</evidence>
<feature type="transmembrane region" description="Helical" evidence="6">
    <location>
        <begin position="99"/>
        <end position="120"/>
    </location>
</feature>
<evidence type="ECO:0000313" key="8">
    <source>
        <dbReference type="Proteomes" id="UP000753196"/>
    </source>
</evidence>
<feature type="transmembrane region" description="Helical" evidence="6">
    <location>
        <begin position="54"/>
        <end position="78"/>
    </location>
</feature>
<dbReference type="EMBL" id="JACQCR010000001">
    <property type="protein sequence ID" value="MBI3630714.1"/>
    <property type="molecule type" value="Genomic_DNA"/>
</dbReference>
<feature type="transmembrane region" description="Helical" evidence="6">
    <location>
        <begin position="398"/>
        <end position="418"/>
    </location>
</feature>
<feature type="transmembrane region" description="Helical" evidence="6">
    <location>
        <begin position="341"/>
        <end position="361"/>
    </location>
</feature>
<feature type="transmembrane region" description="Helical" evidence="6">
    <location>
        <begin position="477"/>
        <end position="497"/>
    </location>
</feature>
<keyword evidence="4 6" id="KW-1133">Transmembrane helix</keyword>
<dbReference type="Pfam" id="PF01943">
    <property type="entry name" value="Polysacc_synt"/>
    <property type="match status" value="1"/>
</dbReference>
<sequence>MEHMNNTEESFLGRVMSGGLWLSASALAGRFMGLFTTILILRTLSVRDYGTYNLLLAAFGLLASFFISGFDSLVINDLARERGEGRHDRIKRLFLEYGLLKALIGVGLFFISFFGSWFLARWYDAGVVRLLHTISYLFLFVAVERMMNLLFEVYLKFRAIALFDIVEEAAKLFFFFVFVRYLGEGVGGLVRAYMFSTALGLVLFAPYGLTLLRRLLGYRAVRERMLWGLARNHGKWGIASQYLTEAQRSVMPWLVKIFAGTEAVGLYSLAEGIYAQIVSLFPLANLLSPLIPGEIRNKDRMRSIIVYGIKYGTALFALIGVVAFFGIPFLLTWFFPRYLPAVLLFRIMLLALLTTAGANIVNTILYSFREQRILFFLMTVRLAFLVAATSTFMAAFGLAGAAMGFVASAVFFVLIRYWSLRRVAPDIHIPAADFFSWGAEDRRFLARVGSETLRYSSALLGLVRAFLRVLYRALLRQWAVFLIIAVVLASCAPILFLGRIYFDEEQLGFYYPQSFFLGQSLRAGTSLFWNNAYYGGVSVSL</sequence>
<dbReference type="AlphaFoldDB" id="A0A932R0E7"/>
<keyword evidence="5 6" id="KW-0472">Membrane</keyword>
<dbReference type="PANTHER" id="PTHR30250:SF26">
    <property type="entry name" value="PSMA PROTEIN"/>
    <property type="match status" value="1"/>
</dbReference>
<feature type="non-terminal residue" evidence="7">
    <location>
        <position position="541"/>
    </location>
</feature>
<evidence type="ECO:0000256" key="5">
    <source>
        <dbReference type="ARBA" id="ARBA00023136"/>
    </source>
</evidence>
<dbReference type="PANTHER" id="PTHR30250">
    <property type="entry name" value="PST FAMILY PREDICTED COLANIC ACID TRANSPORTER"/>
    <property type="match status" value="1"/>
</dbReference>
<name>A0A932R0E7_9BACT</name>
<feature type="transmembrane region" description="Helical" evidence="6">
    <location>
        <begin position="20"/>
        <end position="42"/>
    </location>
</feature>
<evidence type="ECO:0000256" key="4">
    <source>
        <dbReference type="ARBA" id="ARBA00022989"/>
    </source>
</evidence>
<keyword evidence="3 6" id="KW-0812">Transmembrane</keyword>
<feature type="transmembrane region" description="Helical" evidence="6">
    <location>
        <begin position="311"/>
        <end position="335"/>
    </location>
</feature>
<accession>A0A932R0E7</accession>
<proteinExistence type="predicted"/>
<protein>
    <submittedName>
        <fullName evidence="7">Oligosaccharide flippase family protein</fullName>
    </submittedName>
</protein>
<reference evidence="7" key="1">
    <citation type="submission" date="2020-07" db="EMBL/GenBank/DDBJ databases">
        <title>Huge and variable diversity of episymbiotic CPR bacteria and DPANN archaea in groundwater ecosystems.</title>
        <authorList>
            <person name="He C.Y."/>
            <person name="Keren R."/>
            <person name="Whittaker M."/>
            <person name="Farag I.F."/>
            <person name="Doudna J."/>
            <person name="Cate J.H.D."/>
            <person name="Banfield J.F."/>
        </authorList>
    </citation>
    <scope>NUCLEOTIDE SEQUENCE</scope>
    <source>
        <strain evidence="7">NC_groundwater_973_Pr1_S-0.2um_54_13</strain>
    </source>
</reference>
<evidence type="ECO:0000256" key="3">
    <source>
        <dbReference type="ARBA" id="ARBA00022692"/>
    </source>
</evidence>
<dbReference type="InterPro" id="IPR002797">
    <property type="entry name" value="Polysacc_synth"/>
</dbReference>
<keyword evidence="2" id="KW-1003">Cell membrane</keyword>
<feature type="transmembrane region" description="Helical" evidence="6">
    <location>
        <begin position="193"/>
        <end position="216"/>
    </location>
</feature>
<feature type="transmembrane region" description="Helical" evidence="6">
    <location>
        <begin position="373"/>
        <end position="392"/>
    </location>
</feature>
<dbReference type="Proteomes" id="UP000753196">
    <property type="component" value="Unassembled WGS sequence"/>
</dbReference>
<feature type="transmembrane region" description="Helical" evidence="6">
    <location>
        <begin position="126"/>
        <end position="147"/>
    </location>
</feature>
<evidence type="ECO:0000256" key="6">
    <source>
        <dbReference type="SAM" id="Phobius"/>
    </source>
</evidence>
<organism evidence="7 8">
    <name type="scientific">Candidatus Sungiibacteriota bacterium</name>
    <dbReference type="NCBI Taxonomy" id="2750080"/>
    <lineage>
        <taxon>Bacteria</taxon>
        <taxon>Candidatus Sungiibacteriota</taxon>
    </lineage>
</organism>
<comment type="subcellular location">
    <subcellularLocation>
        <location evidence="1">Cell membrane</location>
        <topology evidence="1">Multi-pass membrane protein</topology>
    </subcellularLocation>
</comment>
<comment type="caution">
    <text evidence="7">The sequence shown here is derived from an EMBL/GenBank/DDBJ whole genome shotgun (WGS) entry which is preliminary data.</text>
</comment>
<evidence type="ECO:0000256" key="2">
    <source>
        <dbReference type="ARBA" id="ARBA00022475"/>
    </source>
</evidence>
<dbReference type="GO" id="GO:0005886">
    <property type="term" value="C:plasma membrane"/>
    <property type="evidence" value="ECO:0007669"/>
    <property type="project" value="UniProtKB-SubCell"/>
</dbReference>
<gene>
    <name evidence="7" type="ORF">HY221_00005</name>
</gene>
<evidence type="ECO:0000256" key="1">
    <source>
        <dbReference type="ARBA" id="ARBA00004651"/>
    </source>
</evidence>
<dbReference type="InterPro" id="IPR050833">
    <property type="entry name" value="Poly_Biosynth_Transport"/>
</dbReference>
<feature type="transmembrane region" description="Helical" evidence="6">
    <location>
        <begin position="159"/>
        <end position="181"/>
    </location>
</feature>